<name>A0A3N6P6A2_NATCH</name>
<dbReference type="EMBL" id="REGA01000012">
    <property type="protein sequence ID" value="RQG93829.1"/>
    <property type="molecule type" value="Genomic_DNA"/>
</dbReference>
<evidence type="ECO:0000256" key="1">
    <source>
        <dbReference type="SAM" id="Phobius"/>
    </source>
</evidence>
<keyword evidence="1" id="KW-1133">Transmembrane helix</keyword>
<keyword evidence="1" id="KW-0472">Membrane</keyword>
<gene>
    <name evidence="2" type="ORF">EA473_14015</name>
</gene>
<comment type="caution">
    <text evidence="2">The sequence shown here is derived from an EMBL/GenBank/DDBJ whole genome shotgun (WGS) entry which is preliminary data.</text>
</comment>
<sequence length="67" mass="7749">MIRVPDGYVASVFFVMVGARWFAVVEHLSNVELDPAIEVAQKADETRFIRRLCFVKYFITKRWGLVG</sequence>
<keyword evidence="3" id="KW-1185">Reference proteome</keyword>
<reference evidence="2 3" key="1">
    <citation type="submission" date="2018-10" db="EMBL/GenBank/DDBJ databases">
        <title>Natrarchaeobius chitinivorans gen. nov., sp. nov., and Natrarchaeobius haloalkaliphilus sp. nov., alkaliphilic, chitin-utilizing haloarchaea from hypersaline alkaline lakes.</title>
        <authorList>
            <person name="Sorokin D.Y."/>
            <person name="Elcheninov A.G."/>
            <person name="Kostrikina N.A."/>
            <person name="Bale N.J."/>
            <person name="Sinninghe Damste J.S."/>
            <person name="Khijniak T.V."/>
            <person name="Kublanov I.V."/>
            <person name="Toshchakov S.V."/>
        </authorList>
    </citation>
    <scope>NUCLEOTIDE SEQUENCE [LARGE SCALE GENOMIC DNA]</scope>
    <source>
        <strain evidence="2 3">AArcht4T</strain>
    </source>
</reference>
<organism evidence="2 3">
    <name type="scientific">Natrarchaeobius chitinivorans</name>
    <dbReference type="NCBI Taxonomy" id="1679083"/>
    <lineage>
        <taxon>Archaea</taxon>
        <taxon>Methanobacteriati</taxon>
        <taxon>Methanobacteriota</taxon>
        <taxon>Stenosarchaea group</taxon>
        <taxon>Halobacteria</taxon>
        <taxon>Halobacteriales</taxon>
        <taxon>Natrialbaceae</taxon>
        <taxon>Natrarchaeobius</taxon>
    </lineage>
</organism>
<dbReference type="AlphaFoldDB" id="A0A3N6P6A2"/>
<accession>A0A3N6P6A2</accession>
<protein>
    <submittedName>
        <fullName evidence="2">Uncharacterized protein</fullName>
    </submittedName>
</protein>
<evidence type="ECO:0000313" key="2">
    <source>
        <dbReference type="EMBL" id="RQG93829.1"/>
    </source>
</evidence>
<keyword evidence="1" id="KW-0812">Transmembrane</keyword>
<dbReference type="Proteomes" id="UP000282323">
    <property type="component" value="Unassembled WGS sequence"/>
</dbReference>
<evidence type="ECO:0000313" key="3">
    <source>
        <dbReference type="Proteomes" id="UP000282323"/>
    </source>
</evidence>
<proteinExistence type="predicted"/>
<feature type="transmembrane region" description="Helical" evidence="1">
    <location>
        <begin position="7"/>
        <end position="25"/>
    </location>
</feature>